<feature type="binding site" evidence="8">
    <location>
        <position position="501"/>
    </location>
    <ligand>
        <name>ATP</name>
        <dbReference type="ChEBI" id="CHEBI:30616"/>
    </ligand>
</feature>
<proteinExistence type="inferred from homology"/>
<dbReference type="Pfam" id="PF08299">
    <property type="entry name" value="Bac_DnaA_C"/>
    <property type="match status" value="1"/>
</dbReference>
<dbReference type="PRINTS" id="PR00051">
    <property type="entry name" value="DNAA"/>
</dbReference>
<dbReference type="HAMAP" id="MF_00377">
    <property type="entry name" value="DnaA_bact"/>
    <property type="match status" value="1"/>
</dbReference>
<reference evidence="16" key="1">
    <citation type="journal article" date="2019" name="Int. J. Syst. Evol. Microbiol.">
        <title>The Global Catalogue of Microorganisms (GCM) 10K type strain sequencing project: providing services to taxonomists for standard genome sequencing and annotation.</title>
        <authorList>
            <consortium name="The Broad Institute Genomics Platform"/>
            <consortium name="The Broad Institute Genome Sequencing Center for Infectious Disease"/>
            <person name="Wu L."/>
            <person name="Ma J."/>
        </authorList>
    </citation>
    <scope>NUCLEOTIDE SEQUENCE [LARGE SCALE GENOMIC DNA]</scope>
    <source>
        <strain evidence="16">KLKA75</strain>
    </source>
</reference>
<protein>
    <recommendedName>
        <fullName evidence="8 9">Chromosomal replication initiator protein DnaA</fullName>
    </recommendedName>
</protein>
<evidence type="ECO:0000259" key="14">
    <source>
        <dbReference type="SMART" id="SM00760"/>
    </source>
</evidence>
<feature type="compositionally biased region" description="Basic and acidic residues" evidence="12">
    <location>
        <begin position="182"/>
        <end position="208"/>
    </location>
</feature>
<dbReference type="InterPro" id="IPR027417">
    <property type="entry name" value="P-loop_NTPase"/>
</dbReference>
<feature type="binding site" evidence="8">
    <location>
        <position position="499"/>
    </location>
    <ligand>
        <name>ATP</name>
        <dbReference type="ChEBI" id="CHEBI:30616"/>
    </ligand>
</feature>
<comment type="similarity">
    <text evidence="1 8 11">Belongs to the DnaA family.</text>
</comment>
<evidence type="ECO:0000256" key="6">
    <source>
        <dbReference type="ARBA" id="ARBA00023121"/>
    </source>
</evidence>
<accession>A0ABV9TZB1</accession>
<dbReference type="CDD" id="cd06571">
    <property type="entry name" value="Bac_DnaA_C"/>
    <property type="match status" value="1"/>
</dbReference>
<keyword evidence="7 8" id="KW-0238">DNA-binding</keyword>
<gene>
    <name evidence="8 15" type="primary">dnaA</name>
    <name evidence="15" type="ORF">ACFPCY_15675</name>
</gene>
<feature type="region of interest" description="Domain IV, binds dsDNA" evidence="8">
    <location>
        <begin position="670"/>
        <end position="795"/>
    </location>
</feature>
<comment type="subunit">
    <text evidence="8">Oligomerizes as a right-handed, spiral filament on DNA at oriC.</text>
</comment>
<comment type="caution">
    <text evidence="8">Lacks conserved residue(s) required for the propagation of feature annotation.</text>
</comment>
<feature type="domain" description="Chromosomal replication initiator DnaA C-terminal" evidence="14">
    <location>
        <begin position="698"/>
        <end position="767"/>
    </location>
</feature>
<evidence type="ECO:0000256" key="12">
    <source>
        <dbReference type="SAM" id="MobiDB-lite"/>
    </source>
</evidence>
<feature type="compositionally biased region" description="Basic and acidic residues" evidence="12">
    <location>
        <begin position="420"/>
        <end position="433"/>
    </location>
</feature>
<sequence>MRMDGQNLGSAWARAVAALADRDLSPNHRAWLPLVRPLALVEDTALLAAPNEFAKSALENRLRGLITQALSEELGREIRVAVTVQPESSAPSGASAPAPAHEGGQGQGDAQSYRGDDAQPYRGDRNDRNDRADRGARDDRGERDRPYGDQGYEGRPYGERPYPEQPYTDRGYGPSNYPSGQDEERWGPKRDEDDRGWASQRENDDRGWAPRGGDYGGRPSGYGPGPGPGAGGGRSPFDAQGRNPQGGGYPGASDQDRYPSVPEQDRYSGSDQDRFGVSEQSAPLYPGSGPGPAGGGVGDQNGFSGPDQSGGYPVTDHGGYGGPRNGRPGMGGGAPGLGGGAPGIGGGASAPGSHAPSHLNDRTLGTARPERDPQRSGSEPSRGGRPDGGAGPQGSPFPPSDVFQGGNDRPPYRGGGDADQPYRSDDSSYRDDDSPTAPAPINGSGQQVAEPGRLNPKYTFETFVIGSSNRFAHAAAVAVAEQPAKAYNPLFIYGDSGLGKTHLLHAIGHYAQSLFNGARVRYVSSEEFTNDFINSIRDGKADGFRRRYRDVDILLVDDIQFLEGKEQTQEEFFHTFNTLHNASKQIVISSDRPPKELVTLEDRLRNRFEWGLTTDVQPPELETRIAILQKKARQEGLAAPPDVLEFIASQIATNIRELEGALIRVTAFASLNRQSVDMKLAEIVLKDLIPNDTGPEITAPMIMAQTVEYFGTTIEDLCGPSRSRMLVTARQIAMYLCRELTDLSLPKIGQQFGGRDHTTVMHAERKIRSLMAERRAIYNQVTELTGRIKHQARKR</sequence>
<dbReference type="Gene3D" id="1.10.1750.10">
    <property type="match status" value="1"/>
</dbReference>
<evidence type="ECO:0000256" key="5">
    <source>
        <dbReference type="ARBA" id="ARBA00022840"/>
    </source>
</evidence>
<dbReference type="InterPro" id="IPR038454">
    <property type="entry name" value="DnaA_N_sf"/>
</dbReference>
<dbReference type="InterPro" id="IPR018312">
    <property type="entry name" value="Chromosome_initiator_DnaA_CS"/>
</dbReference>
<dbReference type="EMBL" id="JBHSIT010000004">
    <property type="protein sequence ID" value="MFC4908766.1"/>
    <property type="molecule type" value="Genomic_DNA"/>
</dbReference>
<dbReference type="CDD" id="cd00009">
    <property type="entry name" value="AAA"/>
    <property type="match status" value="1"/>
</dbReference>
<keyword evidence="5 8" id="KW-0067">ATP-binding</keyword>
<comment type="domain">
    <text evidence="8">Domain I is involved in oligomerization and binding regulators, domain II is flexibile and of varying length in different bacteria, domain III forms the AAA+ region, while domain IV binds dsDNA.</text>
</comment>
<dbReference type="PANTHER" id="PTHR30050:SF2">
    <property type="entry name" value="CHROMOSOMAL REPLICATION INITIATOR PROTEIN DNAA"/>
    <property type="match status" value="1"/>
</dbReference>
<feature type="compositionally biased region" description="Gly residues" evidence="12">
    <location>
        <begin position="288"/>
        <end position="299"/>
    </location>
</feature>
<dbReference type="Gene3D" id="3.40.50.300">
    <property type="entry name" value="P-loop containing nucleotide triphosphate hydrolases"/>
    <property type="match status" value="1"/>
</dbReference>
<evidence type="ECO:0000313" key="15">
    <source>
        <dbReference type="EMBL" id="MFC4908766.1"/>
    </source>
</evidence>
<name>A0ABV9TZB1_9ACTN</name>
<feature type="compositionally biased region" description="Basic and acidic residues" evidence="12">
    <location>
        <begin position="263"/>
        <end position="276"/>
    </location>
</feature>
<evidence type="ECO:0000256" key="9">
    <source>
        <dbReference type="NCBIfam" id="TIGR00362"/>
    </source>
</evidence>
<evidence type="ECO:0000256" key="8">
    <source>
        <dbReference type="HAMAP-Rule" id="MF_00377"/>
    </source>
</evidence>
<feature type="binding site" evidence="8">
    <location>
        <position position="497"/>
    </location>
    <ligand>
        <name>ATP</name>
        <dbReference type="ChEBI" id="CHEBI:30616"/>
    </ligand>
</feature>
<keyword evidence="4 8" id="KW-0547">Nucleotide-binding</keyword>
<feature type="compositionally biased region" description="Gly residues" evidence="12">
    <location>
        <begin position="213"/>
        <end position="234"/>
    </location>
</feature>
<evidence type="ECO:0000256" key="10">
    <source>
        <dbReference type="RuleBase" id="RU000577"/>
    </source>
</evidence>
<dbReference type="Gene3D" id="1.10.8.60">
    <property type="match status" value="1"/>
</dbReference>
<evidence type="ECO:0000256" key="1">
    <source>
        <dbReference type="ARBA" id="ARBA00006583"/>
    </source>
</evidence>
<dbReference type="InterPro" id="IPR013317">
    <property type="entry name" value="DnaA_dom"/>
</dbReference>
<keyword evidence="6 8" id="KW-0446">Lipid-binding</keyword>
<keyword evidence="16" id="KW-1185">Reference proteome</keyword>
<dbReference type="SMART" id="SM00760">
    <property type="entry name" value="Bac_DnaA_C"/>
    <property type="match status" value="1"/>
</dbReference>
<feature type="domain" description="AAA+ ATPase" evidence="13">
    <location>
        <begin position="486"/>
        <end position="614"/>
    </location>
</feature>
<dbReference type="NCBIfam" id="TIGR00362">
    <property type="entry name" value="DnaA"/>
    <property type="match status" value="1"/>
</dbReference>
<dbReference type="InterPro" id="IPR003593">
    <property type="entry name" value="AAA+_ATPase"/>
</dbReference>
<evidence type="ECO:0000256" key="7">
    <source>
        <dbReference type="ARBA" id="ARBA00023125"/>
    </source>
</evidence>
<evidence type="ECO:0000259" key="13">
    <source>
        <dbReference type="SMART" id="SM00382"/>
    </source>
</evidence>
<feature type="compositionally biased region" description="Low complexity" evidence="12">
    <location>
        <begin position="86"/>
        <end position="100"/>
    </location>
</feature>
<dbReference type="PROSITE" id="PS01008">
    <property type="entry name" value="DNAA"/>
    <property type="match status" value="1"/>
</dbReference>
<feature type="region of interest" description="Disordered" evidence="12">
    <location>
        <begin position="84"/>
        <end position="452"/>
    </location>
</feature>
<evidence type="ECO:0000256" key="3">
    <source>
        <dbReference type="ARBA" id="ARBA00022705"/>
    </source>
</evidence>
<keyword evidence="3 8" id="KW-0235">DNA replication</keyword>
<feature type="binding site" evidence="8">
    <location>
        <position position="500"/>
    </location>
    <ligand>
        <name>ATP</name>
        <dbReference type="ChEBI" id="CHEBI:30616"/>
    </ligand>
</feature>
<organism evidence="15 16">
    <name type="scientific">Actinomadura gamaensis</name>
    <dbReference type="NCBI Taxonomy" id="1763541"/>
    <lineage>
        <taxon>Bacteria</taxon>
        <taxon>Bacillati</taxon>
        <taxon>Actinomycetota</taxon>
        <taxon>Actinomycetes</taxon>
        <taxon>Streptosporangiales</taxon>
        <taxon>Thermomonosporaceae</taxon>
        <taxon>Actinomadura</taxon>
    </lineage>
</organism>
<dbReference type="InterPro" id="IPR010921">
    <property type="entry name" value="Trp_repressor/repl_initiator"/>
</dbReference>
<comment type="caution">
    <text evidence="15">The sequence shown here is derived from an EMBL/GenBank/DDBJ whole genome shotgun (WGS) entry which is preliminary data.</text>
</comment>
<evidence type="ECO:0000313" key="16">
    <source>
        <dbReference type="Proteomes" id="UP001595872"/>
    </source>
</evidence>
<dbReference type="InterPro" id="IPR013159">
    <property type="entry name" value="DnaA_C"/>
</dbReference>
<dbReference type="PANTHER" id="PTHR30050">
    <property type="entry name" value="CHROMOSOMAL REPLICATION INITIATOR PROTEIN DNAA"/>
    <property type="match status" value="1"/>
</dbReference>
<dbReference type="Pfam" id="PF00308">
    <property type="entry name" value="Bac_DnaA"/>
    <property type="match status" value="1"/>
</dbReference>
<dbReference type="SUPFAM" id="SSF52540">
    <property type="entry name" value="P-loop containing nucleoside triphosphate hydrolases"/>
    <property type="match status" value="1"/>
</dbReference>
<comment type="function">
    <text evidence="8 10">Plays an essential role in the initiation and regulation of chromosomal replication. ATP-DnaA binds to the origin of replication (oriC) to initiate formation of the DNA replication initiation complex once per cell cycle. Binds the DnaA box (a 9 base pair repeat at the origin) and separates the double-stranded (ds)DNA. Forms a right-handed helical filament on oriC DNA; dsDNA binds to the exterior of the filament while single-stranded (ss)DNA is stabiized in the filament's interior. The ATP-DnaA-oriC complex binds and stabilizes one strand of the AT-rich DNA unwinding element (DUE), permitting loading of DNA polymerase. After initiation quickly degrades to an ADP-DnaA complex that is not apt for DNA replication. Binds acidic phospholipids.</text>
</comment>
<dbReference type="Proteomes" id="UP001595872">
    <property type="component" value="Unassembled WGS sequence"/>
</dbReference>
<feature type="region of interest" description="Domain III, AAA+ region" evidence="8">
    <location>
        <begin position="453"/>
        <end position="669"/>
    </location>
</feature>
<evidence type="ECO:0000256" key="2">
    <source>
        <dbReference type="ARBA" id="ARBA00022490"/>
    </source>
</evidence>
<dbReference type="Gene3D" id="3.30.300.180">
    <property type="match status" value="1"/>
</dbReference>
<keyword evidence="2 8" id="KW-0963">Cytoplasm</keyword>
<dbReference type="NCBIfam" id="NF010686">
    <property type="entry name" value="PRK14086.1"/>
    <property type="match status" value="1"/>
</dbReference>
<dbReference type="InterPro" id="IPR020591">
    <property type="entry name" value="Chromosome_initiator_DnaA-like"/>
</dbReference>
<feature type="region of interest" description="Domain I, interacts with DnaA modulators" evidence="8">
    <location>
        <begin position="1"/>
        <end position="349"/>
    </location>
</feature>
<dbReference type="RefSeq" id="WP_378255707.1">
    <property type="nucleotide sequence ID" value="NZ_JBHSIT010000004.1"/>
</dbReference>
<dbReference type="SUPFAM" id="SSF48295">
    <property type="entry name" value="TrpR-like"/>
    <property type="match status" value="1"/>
</dbReference>
<evidence type="ECO:0000256" key="11">
    <source>
        <dbReference type="RuleBase" id="RU004227"/>
    </source>
</evidence>
<feature type="compositionally biased region" description="Gly residues" evidence="12">
    <location>
        <begin position="318"/>
        <end position="349"/>
    </location>
</feature>
<dbReference type="SMART" id="SM00382">
    <property type="entry name" value="AAA"/>
    <property type="match status" value="1"/>
</dbReference>
<feature type="compositionally biased region" description="Basic and acidic residues" evidence="12">
    <location>
        <begin position="114"/>
        <end position="147"/>
    </location>
</feature>
<evidence type="ECO:0000256" key="4">
    <source>
        <dbReference type="ARBA" id="ARBA00022741"/>
    </source>
</evidence>
<comment type="subcellular location">
    <subcellularLocation>
        <location evidence="8">Cytoplasm</location>
    </subcellularLocation>
</comment>
<dbReference type="InterPro" id="IPR001957">
    <property type="entry name" value="Chromosome_initiator_DnaA"/>
</dbReference>